<dbReference type="Gene3D" id="3.10.450.50">
    <property type="match status" value="1"/>
</dbReference>
<dbReference type="InterPro" id="IPR037401">
    <property type="entry name" value="SnoaL-like"/>
</dbReference>
<organism evidence="3">
    <name type="scientific">Micromonas pusilla (strain CCMP1545)</name>
    <name type="common">Picoplanktonic green alga</name>
    <dbReference type="NCBI Taxonomy" id="564608"/>
    <lineage>
        <taxon>Eukaryota</taxon>
        <taxon>Viridiplantae</taxon>
        <taxon>Chlorophyta</taxon>
        <taxon>Mamiellophyceae</taxon>
        <taxon>Mamiellales</taxon>
        <taxon>Mamiellaceae</taxon>
        <taxon>Micromonas</taxon>
    </lineage>
</organism>
<keyword evidence="3" id="KW-1185">Reference proteome</keyword>
<dbReference type="OrthoDB" id="10410962at2759"/>
<accession>C1N6Y5</accession>
<dbReference type="eggNOG" id="ENOG502SXDV">
    <property type="taxonomic scope" value="Eukaryota"/>
</dbReference>
<dbReference type="RefSeq" id="XP_003063634.1">
    <property type="nucleotide sequence ID" value="XM_003063588.1"/>
</dbReference>
<dbReference type="AlphaFoldDB" id="C1N6Y5"/>
<dbReference type="Proteomes" id="UP000001876">
    <property type="component" value="Unassembled WGS sequence"/>
</dbReference>
<sequence>MADSDAVTALVDAYFSAWNAQDAAKLRECFDENVSLTDWDVAVSGIDAVVEANQGIWKAVPAIRIVVKNVVAGRDSRAFGGPVATCEISVELNDDAKTVLTVVDVIDVSNQGKIKSVRAYKQ</sequence>
<gene>
    <name evidence="2" type="ORF">MICPUCDRAFT_53486</name>
</gene>
<dbReference type="CDD" id="cd00531">
    <property type="entry name" value="NTF2_like"/>
    <property type="match status" value="1"/>
</dbReference>
<feature type="domain" description="SnoaL-like" evidence="1">
    <location>
        <begin position="11"/>
        <end position="116"/>
    </location>
</feature>
<dbReference type="SUPFAM" id="SSF54427">
    <property type="entry name" value="NTF2-like"/>
    <property type="match status" value="1"/>
</dbReference>
<dbReference type="Pfam" id="PF12680">
    <property type="entry name" value="SnoaL_2"/>
    <property type="match status" value="1"/>
</dbReference>
<dbReference type="EMBL" id="GG663749">
    <property type="protein sequence ID" value="EEH52007.1"/>
    <property type="molecule type" value="Genomic_DNA"/>
</dbReference>
<name>C1N6Y5_MICPC</name>
<protein>
    <submittedName>
        <fullName evidence="2">Predicted protein</fullName>
    </submittedName>
</protein>
<proteinExistence type="predicted"/>
<evidence type="ECO:0000313" key="2">
    <source>
        <dbReference type="EMBL" id="EEH52007.1"/>
    </source>
</evidence>
<evidence type="ECO:0000259" key="1">
    <source>
        <dbReference type="Pfam" id="PF12680"/>
    </source>
</evidence>
<dbReference type="InterPro" id="IPR032710">
    <property type="entry name" value="NTF2-like_dom_sf"/>
</dbReference>
<dbReference type="GeneID" id="9689254"/>
<evidence type="ECO:0000313" key="3">
    <source>
        <dbReference type="Proteomes" id="UP000001876"/>
    </source>
</evidence>
<reference evidence="2 3" key="1">
    <citation type="journal article" date="2009" name="Science">
        <title>Green evolution and dynamic adaptations revealed by genomes of the marine picoeukaryotes Micromonas.</title>
        <authorList>
            <person name="Worden A.Z."/>
            <person name="Lee J.H."/>
            <person name="Mock T."/>
            <person name="Rouze P."/>
            <person name="Simmons M.P."/>
            <person name="Aerts A.L."/>
            <person name="Allen A.E."/>
            <person name="Cuvelier M.L."/>
            <person name="Derelle E."/>
            <person name="Everett M.V."/>
            <person name="Foulon E."/>
            <person name="Grimwood J."/>
            <person name="Gundlach H."/>
            <person name="Henrissat B."/>
            <person name="Napoli C."/>
            <person name="McDonald S.M."/>
            <person name="Parker M.S."/>
            <person name="Rombauts S."/>
            <person name="Salamov A."/>
            <person name="Von Dassow P."/>
            <person name="Badger J.H."/>
            <person name="Coutinho P.M."/>
            <person name="Demir E."/>
            <person name="Dubchak I."/>
            <person name="Gentemann C."/>
            <person name="Eikrem W."/>
            <person name="Gready J.E."/>
            <person name="John U."/>
            <person name="Lanier W."/>
            <person name="Lindquist E.A."/>
            <person name="Lucas S."/>
            <person name="Mayer K.F."/>
            <person name="Moreau H."/>
            <person name="Not F."/>
            <person name="Otillar R."/>
            <person name="Panaud O."/>
            <person name="Pangilinan J."/>
            <person name="Paulsen I."/>
            <person name="Piegu B."/>
            <person name="Poliakov A."/>
            <person name="Robbens S."/>
            <person name="Schmutz J."/>
            <person name="Toulza E."/>
            <person name="Wyss T."/>
            <person name="Zelensky A."/>
            <person name="Zhou K."/>
            <person name="Armbrust E.V."/>
            <person name="Bhattacharya D."/>
            <person name="Goodenough U.W."/>
            <person name="Van de Peer Y."/>
            <person name="Grigoriev I.V."/>
        </authorList>
    </citation>
    <scope>NUCLEOTIDE SEQUENCE [LARGE SCALE GENOMIC DNA]</scope>
    <source>
        <strain evidence="2 3">CCMP1545</strain>
    </source>
</reference>
<dbReference type="KEGG" id="mpp:MICPUCDRAFT_53486"/>